<dbReference type="SUPFAM" id="SSF54373">
    <property type="entry name" value="FAD-linked reductases, C-terminal domain"/>
    <property type="match status" value="1"/>
</dbReference>
<dbReference type="Gene3D" id="3.50.50.60">
    <property type="entry name" value="FAD/NAD(P)-binding domain"/>
    <property type="match status" value="1"/>
</dbReference>
<dbReference type="AlphaFoldDB" id="A0A518DJS7"/>
<dbReference type="Pfam" id="PF01266">
    <property type="entry name" value="DAO"/>
    <property type="match status" value="1"/>
</dbReference>
<keyword evidence="3" id="KW-0489">Methyltransferase</keyword>
<dbReference type="GO" id="GO:0032259">
    <property type="term" value="P:methylation"/>
    <property type="evidence" value="ECO:0007669"/>
    <property type="project" value="UniProtKB-KW"/>
</dbReference>
<proteinExistence type="predicted"/>
<dbReference type="Proteomes" id="UP000317429">
    <property type="component" value="Chromosome"/>
</dbReference>
<evidence type="ECO:0000256" key="1">
    <source>
        <dbReference type="SAM" id="MobiDB-lite"/>
    </source>
</evidence>
<name>A0A518DJS7_9BACT</name>
<dbReference type="EC" id="2.1.1.61" evidence="3"/>
<keyword evidence="4" id="KW-1185">Reference proteome</keyword>
<dbReference type="EMBL" id="CP036291">
    <property type="protein sequence ID" value="QDU91734.1"/>
    <property type="molecule type" value="Genomic_DNA"/>
</dbReference>
<dbReference type="GO" id="GO:0004808">
    <property type="term" value="F:tRNA (5-methylaminomethyl-2-thiouridylate)(34)-methyltransferase activity"/>
    <property type="evidence" value="ECO:0007669"/>
    <property type="project" value="UniProtKB-EC"/>
</dbReference>
<organism evidence="3 4">
    <name type="scientific">Pirellulimonas nuda</name>
    <dbReference type="NCBI Taxonomy" id="2528009"/>
    <lineage>
        <taxon>Bacteria</taxon>
        <taxon>Pseudomonadati</taxon>
        <taxon>Planctomycetota</taxon>
        <taxon>Planctomycetia</taxon>
        <taxon>Pirellulales</taxon>
        <taxon>Lacipirellulaceae</taxon>
        <taxon>Pirellulimonas</taxon>
    </lineage>
</organism>
<reference evidence="3 4" key="1">
    <citation type="submission" date="2019-02" db="EMBL/GenBank/DDBJ databases">
        <title>Deep-cultivation of Planctomycetes and their phenomic and genomic characterization uncovers novel biology.</title>
        <authorList>
            <person name="Wiegand S."/>
            <person name="Jogler M."/>
            <person name="Boedeker C."/>
            <person name="Pinto D."/>
            <person name="Vollmers J."/>
            <person name="Rivas-Marin E."/>
            <person name="Kohn T."/>
            <person name="Peeters S.H."/>
            <person name="Heuer A."/>
            <person name="Rast P."/>
            <person name="Oberbeckmann S."/>
            <person name="Bunk B."/>
            <person name="Jeske O."/>
            <person name="Meyerdierks A."/>
            <person name="Storesund J.E."/>
            <person name="Kallscheuer N."/>
            <person name="Luecker S."/>
            <person name="Lage O.M."/>
            <person name="Pohl T."/>
            <person name="Merkel B.J."/>
            <person name="Hornburger P."/>
            <person name="Mueller R.-W."/>
            <person name="Bruemmer F."/>
            <person name="Labrenz M."/>
            <person name="Spormann A.M."/>
            <person name="Op den Camp H."/>
            <person name="Overmann J."/>
            <person name="Amann R."/>
            <person name="Jetten M.S.M."/>
            <person name="Mascher T."/>
            <person name="Medema M.H."/>
            <person name="Devos D.P."/>
            <person name="Kaster A.-K."/>
            <person name="Ovreas L."/>
            <person name="Rohde M."/>
            <person name="Galperin M.Y."/>
            <person name="Jogler C."/>
        </authorList>
    </citation>
    <scope>NUCLEOTIDE SEQUENCE [LARGE SCALE GENOMIC DNA]</scope>
    <source>
        <strain evidence="3 4">Pla175</strain>
    </source>
</reference>
<evidence type="ECO:0000313" key="4">
    <source>
        <dbReference type="Proteomes" id="UP000317429"/>
    </source>
</evidence>
<keyword evidence="3" id="KW-0808">Transferase</keyword>
<feature type="region of interest" description="Disordered" evidence="1">
    <location>
        <begin position="46"/>
        <end position="68"/>
    </location>
</feature>
<dbReference type="InterPro" id="IPR036188">
    <property type="entry name" value="FAD/NAD-bd_sf"/>
</dbReference>
<protein>
    <submittedName>
        <fullName evidence="3">tRNA 5-methylaminomethyl-2-thiouridine biosynthesis bifunctional protein MnmC</fullName>
        <ecNumber evidence="3">2.1.1.61</ecNumber>
    </submittedName>
</protein>
<feature type="domain" description="FAD dependent oxidoreductase" evidence="2">
    <location>
        <begin position="59"/>
        <end position="266"/>
    </location>
</feature>
<evidence type="ECO:0000313" key="3">
    <source>
        <dbReference type="EMBL" id="QDU91734.1"/>
    </source>
</evidence>
<dbReference type="KEGG" id="pnd:Pla175_51650"/>
<dbReference type="SUPFAM" id="SSF51971">
    <property type="entry name" value="Nucleotide-binding domain"/>
    <property type="match status" value="1"/>
</dbReference>
<dbReference type="InterPro" id="IPR006076">
    <property type="entry name" value="FAD-dep_OxRdtase"/>
</dbReference>
<evidence type="ECO:0000259" key="2">
    <source>
        <dbReference type="Pfam" id="PF01266"/>
    </source>
</evidence>
<sequence>MVERFDADWEVAQAFYRRIEADTGAGLLSIGPAVYAFASVEQAEKWRSRRPQTAPAPHLPSCYRTPHGAAQAPNAGRLNVAAFLDATHATWRDEGALMSAKIDPQSIHASEDAVELVGRQLRAKRLVMSVGAAAVDWPQTAGLPWALARGELLTVRLPGVVETRVVRGGVWLAPLGEGLFRVGATYDCLGLSAGPTPKGRAWLLERLSALIEAPAEVVAHDSGVRPLLAHRLPSSGWSQDNPRIGWLNGLGSHGVLRAPRLAITMAAEAGAG</sequence>
<gene>
    <name evidence="3" type="primary">mnmC</name>
    <name evidence="3" type="ORF">Pla175_51650</name>
</gene>
<dbReference type="Gene3D" id="3.30.9.10">
    <property type="entry name" value="D-Amino Acid Oxidase, subunit A, domain 2"/>
    <property type="match status" value="1"/>
</dbReference>
<accession>A0A518DJS7</accession>